<dbReference type="EMBL" id="JAVFWL010000004">
    <property type="protein sequence ID" value="KAK6750523.1"/>
    <property type="molecule type" value="Genomic_DNA"/>
</dbReference>
<organism evidence="1 2">
    <name type="scientific">Necator americanus</name>
    <name type="common">Human hookworm</name>
    <dbReference type="NCBI Taxonomy" id="51031"/>
    <lineage>
        <taxon>Eukaryota</taxon>
        <taxon>Metazoa</taxon>
        <taxon>Ecdysozoa</taxon>
        <taxon>Nematoda</taxon>
        <taxon>Chromadorea</taxon>
        <taxon>Rhabditida</taxon>
        <taxon>Rhabditina</taxon>
        <taxon>Rhabditomorpha</taxon>
        <taxon>Strongyloidea</taxon>
        <taxon>Ancylostomatidae</taxon>
        <taxon>Bunostominae</taxon>
        <taxon>Necator</taxon>
    </lineage>
</organism>
<reference evidence="1 2" key="1">
    <citation type="submission" date="2023-08" db="EMBL/GenBank/DDBJ databases">
        <title>A Necator americanus chromosomal reference genome.</title>
        <authorList>
            <person name="Ilik V."/>
            <person name="Petrzelkova K.J."/>
            <person name="Pardy F."/>
            <person name="Fuh T."/>
            <person name="Niatou-Singa F.S."/>
            <person name="Gouil Q."/>
            <person name="Baker L."/>
            <person name="Ritchie M.E."/>
            <person name="Jex A.R."/>
            <person name="Gazzola D."/>
            <person name="Li H."/>
            <person name="Toshio Fujiwara R."/>
            <person name="Zhan B."/>
            <person name="Aroian R.V."/>
            <person name="Pafco B."/>
            <person name="Schwarz E.M."/>
        </authorList>
    </citation>
    <scope>NUCLEOTIDE SEQUENCE [LARGE SCALE GENOMIC DNA]</scope>
    <source>
        <strain evidence="1 2">Aroian</strain>
        <tissue evidence="1">Whole animal</tissue>
    </source>
</reference>
<gene>
    <name evidence="1" type="primary">Necator_chrIV.g15770</name>
    <name evidence="1" type="ORF">RB195_002475</name>
</gene>
<name>A0ABR1DJ91_NECAM</name>
<dbReference type="Proteomes" id="UP001303046">
    <property type="component" value="Unassembled WGS sequence"/>
</dbReference>
<comment type="caution">
    <text evidence="1">The sequence shown here is derived from an EMBL/GenBank/DDBJ whole genome shotgun (WGS) entry which is preliminary data.</text>
</comment>
<sequence>MSSRFFHENYAVSMTMHDVLPSVQECDSVRGWYGRSHWIAHFSFAPQLHGLHTYILSTYVPVAGCTFMAI</sequence>
<keyword evidence="2" id="KW-1185">Reference proteome</keyword>
<evidence type="ECO:0000313" key="2">
    <source>
        <dbReference type="Proteomes" id="UP001303046"/>
    </source>
</evidence>
<evidence type="ECO:0000313" key="1">
    <source>
        <dbReference type="EMBL" id="KAK6750523.1"/>
    </source>
</evidence>
<proteinExistence type="predicted"/>
<protein>
    <submittedName>
        <fullName evidence="1">Uncharacterized protein</fullName>
    </submittedName>
</protein>
<accession>A0ABR1DJ91</accession>